<dbReference type="AlphaFoldDB" id="A0AAV3UR30"/>
<dbReference type="Gene3D" id="1.10.10.10">
    <property type="entry name" value="Winged helix-like DNA-binding domain superfamily/Winged helix DNA-binding domain"/>
    <property type="match status" value="1"/>
</dbReference>
<sequence length="278" mass="30788">MKDLSNQQQSIELLQQLGLKEYEAGCFVALARLPKGTAKEISETSDVPRTRVYDAIRVLESKGLVEIQHSNPQQFRAVPIEEAAETLRQEYESRTDTLIEAIENIEPAIPDDDEEITHEVWALSGVTPIENRTQQLIDAAGREIVLIVGREEVITDGLLERLQEALDTGLDVLVGTQTEELREQIVEALPDAEVFVSGLEWLHSSPLEANDDTTISRLLLIDKNTILVSSVHETDTGGIETEKAVFGRGFDNGIVVIARRLMATGLPPRQDPDTTVDD</sequence>
<gene>
    <name evidence="2" type="ORF">GCM10025751_54690</name>
</gene>
<dbReference type="SUPFAM" id="SSF46785">
    <property type="entry name" value="Winged helix' DNA-binding domain"/>
    <property type="match status" value="1"/>
</dbReference>
<dbReference type="PANTHER" id="PTHR34293:SF1">
    <property type="entry name" value="HTH-TYPE TRANSCRIPTIONAL REGULATOR TRMBL2"/>
    <property type="match status" value="1"/>
</dbReference>
<dbReference type="InterPro" id="IPR036388">
    <property type="entry name" value="WH-like_DNA-bd_sf"/>
</dbReference>
<protein>
    <recommendedName>
        <fullName evidence="1">Transcription regulator TrmB N-terminal domain-containing protein</fullName>
    </recommendedName>
</protein>
<dbReference type="PANTHER" id="PTHR34293">
    <property type="entry name" value="HTH-TYPE TRANSCRIPTIONAL REGULATOR TRMBL2"/>
    <property type="match status" value="1"/>
</dbReference>
<evidence type="ECO:0000313" key="3">
    <source>
        <dbReference type="Proteomes" id="UP001501729"/>
    </source>
</evidence>
<comment type="caution">
    <text evidence="2">The sequence shown here is derived from an EMBL/GenBank/DDBJ whole genome shotgun (WGS) entry which is preliminary data.</text>
</comment>
<accession>A0AAV3UR30</accession>
<dbReference type="InterPro" id="IPR051797">
    <property type="entry name" value="TrmB-like"/>
</dbReference>
<dbReference type="Proteomes" id="UP001501729">
    <property type="component" value="Unassembled WGS sequence"/>
</dbReference>
<dbReference type="InterPro" id="IPR036390">
    <property type="entry name" value="WH_DNA-bd_sf"/>
</dbReference>
<dbReference type="InterPro" id="IPR002831">
    <property type="entry name" value="Tscrpt_reg_TrmB_N"/>
</dbReference>
<organism evidence="2 3">
    <name type="scientific">Haladaptatus pallidirubidus</name>
    <dbReference type="NCBI Taxonomy" id="1008152"/>
    <lineage>
        <taxon>Archaea</taxon>
        <taxon>Methanobacteriati</taxon>
        <taxon>Methanobacteriota</taxon>
        <taxon>Stenosarchaea group</taxon>
        <taxon>Halobacteria</taxon>
        <taxon>Halobacteriales</taxon>
        <taxon>Haladaptataceae</taxon>
        <taxon>Haladaptatus</taxon>
    </lineage>
</organism>
<name>A0AAV3UR30_9EURY</name>
<keyword evidence="3" id="KW-1185">Reference proteome</keyword>
<reference evidence="2 3" key="1">
    <citation type="journal article" date="2019" name="Int. J. Syst. Evol. Microbiol.">
        <title>The Global Catalogue of Microorganisms (GCM) 10K type strain sequencing project: providing services to taxonomists for standard genome sequencing and annotation.</title>
        <authorList>
            <consortium name="The Broad Institute Genomics Platform"/>
            <consortium name="The Broad Institute Genome Sequencing Center for Infectious Disease"/>
            <person name="Wu L."/>
            <person name="Ma J."/>
        </authorList>
    </citation>
    <scope>NUCLEOTIDE SEQUENCE [LARGE SCALE GENOMIC DNA]</scope>
    <source>
        <strain evidence="2 3">JCM 17504</strain>
    </source>
</reference>
<evidence type="ECO:0000259" key="1">
    <source>
        <dbReference type="Pfam" id="PF01978"/>
    </source>
</evidence>
<evidence type="ECO:0000313" key="2">
    <source>
        <dbReference type="EMBL" id="GAA5064716.1"/>
    </source>
</evidence>
<dbReference type="GeneID" id="68617668"/>
<proteinExistence type="predicted"/>
<dbReference type="RefSeq" id="WP_227778960.1">
    <property type="nucleotide sequence ID" value="NZ_BAABKX010000030.1"/>
</dbReference>
<feature type="domain" description="Transcription regulator TrmB N-terminal" evidence="1">
    <location>
        <begin position="14"/>
        <end position="81"/>
    </location>
</feature>
<dbReference type="Pfam" id="PF01978">
    <property type="entry name" value="TrmB"/>
    <property type="match status" value="1"/>
</dbReference>
<dbReference type="EMBL" id="BAABKX010000030">
    <property type="protein sequence ID" value="GAA5064716.1"/>
    <property type="molecule type" value="Genomic_DNA"/>
</dbReference>